<dbReference type="InterPro" id="IPR011496">
    <property type="entry name" value="O-GlcNAcase_cat"/>
</dbReference>
<evidence type="ECO:0000313" key="5">
    <source>
        <dbReference type="EMBL" id="MBZ2386234.1"/>
    </source>
</evidence>
<dbReference type="InterPro" id="IPR017853">
    <property type="entry name" value="GH"/>
</dbReference>
<dbReference type="InterPro" id="IPR051822">
    <property type="entry name" value="Glycosyl_Hydrolase_84"/>
</dbReference>
<accession>A0ABS7SXH5</accession>
<dbReference type="Gene3D" id="1.20.58.460">
    <property type="entry name" value="Hyaluronidase post-catalytic domain-like"/>
    <property type="match status" value="1"/>
</dbReference>
<keyword evidence="2 3" id="KW-0326">Glycosidase</keyword>
<sequence>MKKGIIEGFYGIPWTFDERKSMINFLAEIGMDQYIYAPKDDPYHNKKWREPYPVDEISKIKTLADLSDEKGIEFTWAIHPGQNPFDFDSYDEEIGKIFAKYRQLMGVGVKSFGLCLDDIDKKFAFEKRSDHMKLIRDLADFVEKETGSYLYFVHPWYNDAWIDEKGFEYEGLLEEMKNLNLMWTGSQVVDPINHKSNEDFLKRTSKKPYIWFNWPVNDYKPDEIFLEIFEFYDSRDINFDGFYLNPMNQAEASKIAIYQANEYLKNPEKYNPEGAFKKAAKNLEPGAFEDLIKIAPSFYGSLVYQRTEAKKFTEDMDLKKAFEEKNTGILKKLLEEKIKAVEAYQKNHSNESLYKEIKPFVVSLKNLASAVLSKLEGNKSQAENYYKNAKNIKIQVLGENGLEEIKVKTSGTLEELYQEI</sequence>
<dbReference type="PROSITE" id="PS52009">
    <property type="entry name" value="GH84"/>
    <property type="match status" value="1"/>
</dbReference>
<evidence type="ECO:0000256" key="2">
    <source>
        <dbReference type="ARBA" id="ARBA00023295"/>
    </source>
</evidence>
<organism evidence="5 6">
    <name type="scientific">Anaerococcus murdochii</name>
    <dbReference type="NCBI Taxonomy" id="411577"/>
    <lineage>
        <taxon>Bacteria</taxon>
        <taxon>Bacillati</taxon>
        <taxon>Bacillota</taxon>
        <taxon>Tissierellia</taxon>
        <taxon>Tissierellales</taxon>
        <taxon>Peptoniphilaceae</taxon>
        <taxon>Anaerococcus</taxon>
    </lineage>
</organism>
<dbReference type="PANTHER" id="PTHR13170">
    <property type="entry name" value="O-GLCNACASE"/>
    <property type="match status" value="1"/>
</dbReference>
<dbReference type="SUPFAM" id="SSF51445">
    <property type="entry name" value="(Trans)glycosidases"/>
    <property type="match status" value="1"/>
</dbReference>
<evidence type="ECO:0000256" key="3">
    <source>
        <dbReference type="PROSITE-ProRule" id="PRU01353"/>
    </source>
</evidence>
<dbReference type="EMBL" id="JAIPME010000002">
    <property type="protein sequence ID" value="MBZ2386234.1"/>
    <property type="molecule type" value="Genomic_DNA"/>
</dbReference>
<protein>
    <submittedName>
        <fullName evidence="5">Beta-N-acetylglucosaminidase domain-containing protein</fullName>
    </submittedName>
</protein>
<keyword evidence="6" id="KW-1185">Reference proteome</keyword>
<name>A0ABS7SXH5_9FIRM</name>
<gene>
    <name evidence="5" type="ORF">K8P03_02830</name>
</gene>
<comment type="similarity">
    <text evidence="3">Belongs to the glycosyl hydrolase 84 family.</text>
</comment>
<dbReference type="RefSeq" id="WP_223418153.1">
    <property type="nucleotide sequence ID" value="NZ_JAIPME010000002.1"/>
</dbReference>
<feature type="domain" description="GH84" evidence="4">
    <location>
        <begin position="1"/>
        <end position="268"/>
    </location>
</feature>
<dbReference type="Pfam" id="PF07555">
    <property type="entry name" value="NAGidase"/>
    <property type="match status" value="1"/>
</dbReference>
<proteinExistence type="inferred from homology"/>
<dbReference type="SUPFAM" id="SSF140657">
    <property type="entry name" value="Hyaluronidase post-catalytic domain-like"/>
    <property type="match status" value="1"/>
</dbReference>
<evidence type="ECO:0000313" key="6">
    <source>
        <dbReference type="Proteomes" id="UP000734271"/>
    </source>
</evidence>
<keyword evidence="1 3" id="KW-0378">Hydrolase</keyword>
<reference evidence="5 6" key="1">
    <citation type="submission" date="2021-08" db="EMBL/GenBank/DDBJ databases">
        <title>FDA dAtabase for Regulatory Grade micrObial Sequences (FDA-ARGOS): Supporting development and validation of Infectious Disease Dx tests.</title>
        <authorList>
            <person name="Sproer C."/>
            <person name="Gronow S."/>
            <person name="Severitt S."/>
            <person name="Schroder I."/>
            <person name="Tallon L."/>
            <person name="Sadzewicz L."/>
            <person name="Zhao X."/>
            <person name="Boylan J."/>
            <person name="Ott S."/>
            <person name="Bowen H."/>
            <person name="Vavikolanu K."/>
            <person name="Hazen T."/>
            <person name="Aluvathingal J."/>
            <person name="Nadendla S."/>
            <person name="Lowell S."/>
            <person name="Myers T."/>
            <person name="Yan Y."/>
            <person name="Sichtig H."/>
        </authorList>
    </citation>
    <scope>NUCLEOTIDE SEQUENCE [LARGE SCALE GENOMIC DNA]</scope>
    <source>
        <strain evidence="5 6">FDAARGOS_1460</strain>
    </source>
</reference>
<dbReference type="Gene3D" id="3.20.20.80">
    <property type="entry name" value="Glycosidases"/>
    <property type="match status" value="1"/>
</dbReference>
<comment type="caution">
    <text evidence="5">The sequence shown here is derived from an EMBL/GenBank/DDBJ whole genome shotgun (WGS) entry which is preliminary data.</text>
</comment>
<dbReference type="Proteomes" id="UP000734271">
    <property type="component" value="Unassembled WGS sequence"/>
</dbReference>
<evidence type="ECO:0000259" key="4">
    <source>
        <dbReference type="PROSITE" id="PS52009"/>
    </source>
</evidence>
<dbReference type="PANTHER" id="PTHR13170:SF16">
    <property type="entry name" value="PROTEIN O-GLCNACASE"/>
    <property type="match status" value="1"/>
</dbReference>
<evidence type="ECO:0000256" key="1">
    <source>
        <dbReference type="ARBA" id="ARBA00022801"/>
    </source>
</evidence>
<feature type="active site" description="Proton donor" evidence="3">
    <location>
        <position position="118"/>
    </location>
</feature>